<evidence type="ECO:0000256" key="1">
    <source>
        <dbReference type="SAM" id="Phobius"/>
    </source>
</evidence>
<dbReference type="Proteomes" id="UP001140949">
    <property type="component" value="Unassembled WGS sequence"/>
</dbReference>
<keyword evidence="2" id="KW-0732">Signal</keyword>
<name>A0AAX6EMW2_IRIPA</name>
<feature type="transmembrane region" description="Helical" evidence="1">
    <location>
        <begin position="174"/>
        <end position="196"/>
    </location>
</feature>
<evidence type="ECO:0000256" key="2">
    <source>
        <dbReference type="SAM" id="SignalP"/>
    </source>
</evidence>
<feature type="signal peptide" evidence="2">
    <location>
        <begin position="1"/>
        <end position="30"/>
    </location>
</feature>
<evidence type="ECO:0000313" key="4">
    <source>
        <dbReference type="Proteomes" id="UP001140949"/>
    </source>
</evidence>
<keyword evidence="1" id="KW-0472">Membrane</keyword>
<comment type="caution">
    <text evidence="3">The sequence shown here is derived from an EMBL/GenBank/DDBJ whole genome shotgun (WGS) entry which is preliminary data.</text>
</comment>
<protein>
    <submittedName>
        <fullName evidence="3">Uncharacterized protein</fullName>
    </submittedName>
</protein>
<gene>
    <name evidence="3" type="ORF">M6B38_178945</name>
</gene>
<proteinExistence type="predicted"/>
<sequence>MGRSRSELGFLLAALSALLAVAIFAPSASAAAEESFHSVGGGGGGGGGKRSLLGFREIKGNSSFQCSPSGPCIPCEYSEKNDEKYRCSETGYRVPLNCVEIQESSKEKTNNKKQRRLYSHHDHEASAAVHKQFPTVVRKLKWRKLLDDPSTKEAAKQSYTIYRSCVPVDGEEKLSVLGFEIMMVGLLLVSGSVVYLKQKRGVVMPGVGSIRIPSTAPRF</sequence>
<dbReference type="EMBL" id="JANAVB010035420">
    <property type="protein sequence ID" value="KAJ6805251.1"/>
    <property type="molecule type" value="Genomic_DNA"/>
</dbReference>
<accession>A0AAX6EMW2</accession>
<feature type="chain" id="PRO_5043847832" evidence="2">
    <location>
        <begin position="31"/>
        <end position="219"/>
    </location>
</feature>
<keyword evidence="4" id="KW-1185">Reference proteome</keyword>
<organism evidence="3 4">
    <name type="scientific">Iris pallida</name>
    <name type="common">Sweet iris</name>
    <dbReference type="NCBI Taxonomy" id="29817"/>
    <lineage>
        <taxon>Eukaryota</taxon>
        <taxon>Viridiplantae</taxon>
        <taxon>Streptophyta</taxon>
        <taxon>Embryophyta</taxon>
        <taxon>Tracheophyta</taxon>
        <taxon>Spermatophyta</taxon>
        <taxon>Magnoliopsida</taxon>
        <taxon>Liliopsida</taxon>
        <taxon>Asparagales</taxon>
        <taxon>Iridaceae</taxon>
        <taxon>Iridoideae</taxon>
        <taxon>Irideae</taxon>
        <taxon>Iris</taxon>
    </lineage>
</organism>
<reference evidence="3" key="1">
    <citation type="journal article" date="2023" name="GigaByte">
        <title>Genome assembly of the bearded iris, Iris pallida Lam.</title>
        <authorList>
            <person name="Bruccoleri R.E."/>
            <person name="Oakeley E.J."/>
            <person name="Faust A.M.E."/>
            <person name="Altorfer M."/>
            <person name="Dessus-Babus S."/>
            <person name="Burckhardt D."/>
            <person name="Oertli M."/>
            <person name="Naumann U."/>
            <person name="Petersen F."/>
            <person name="Wong J."/>
        </authorList>
    </citation>
    <scope>NUCLEOTIDE SEQUENCE</scope>
    <source>
        <strain evidence="3">GSM-AAB239-AS_SAM_17_03QT</strain>
    </source>
</reference>
<dbReference type="AlphaFoldDB" id="A0AAX6EMW2"/>
<dbReference type="PANTHER" id="PTHR36336">
    <property type="entry name" value="OS09G0560400 PROTEIN"/>
    <property type="match status" value="1"/>
</dbReference>
<keyword evidence="1" id="KW-1133">Transmembrane helix</keyword>
<evidence type="ECO:0000313" key="3">
    <source>
        <dbReference type="EMBL" id="KAJ6805251.1"/>
    </source>
</evidence>
<dbReference type="PANTHER" id="PTHR36336:SF1">
    <property type="entry name" value="OS09G0560400 PROTEIN"/>
    <property type="match status" value="1"/>
</dbReference>
<keyword evidence="1" id="KW-0812">Transmembrane</keyword>
<reference evidence="3" key="2">
    <citation type="submission" date="2023-04" db="EMBL/GenBank/DDBJ databases">
        <authorList>
            <person name="Bruccoleri R.E."/>
            <person name="Oakeley E.J."/>
            <person name="Faust A.-M."/>
            <person name="Dessus-Babus S."/>
            <person name="Altorfer M."/>
            <person name="Burckhardt D."/>
            <person name="Oertli M."/>
            <person name="Naumann U."/>
            <person name="Petersen F."/>
            <person name="Wong J."/>
        </authorList>
    </citation>
    <scope>NUCLEOTIDE SEQUENCE</scope>
    <source>
        <strain evidence="3">GSM-AAB239-AS_SAM_17_03QT</strain>
        <tissue evidence="3">Leaf</tissue>
    </source>
</reference>